<dbReference type="SUPFAM" id="SSF48452">
    <property type="entry name" value="TPR-like"/>
    <property type="match status" value="1"/>
</dbReference>
<evidence type="ECO:0008006" key="4">
    <source>
        <dbReference type="Google" id="ProtNLM"/>
    </source>
</evidence>
<evidence type="ECO:0000313" key="3">
    <source>
        <dbReference type="Proteomes" id="UP000614460"/>
    </source>
</evidence>
<reference evidence="2" key="2">
    <citation type="submission" date="2020-09" db="EMBL/GenBank/DDBJ databases">
        <authorList>
            <person name="Sun Q."/>
            <person name="Zhou Y."/>
        </authorList>
    </citation>
    <scope>NUCLEOTIDE SEQUENCE</scope>
    <source>
        <strain evidence="2">CGMCC 1.15966</strain>
    </source>
</reference>
<dbReference type="InterPro" id="IPR011990">
    <property type="entry name" value="TPR-like_helical_dom_sf"/>
</dbReference>
<name>A0A8H9KVT7_9SPHI</name>
<dbReference type="Gene3D" id="1.25.40.390">
    <property type="match status" value="1"/>
</dbReference>
<proteinExistence type="predicted"/>
<evidence type="ECO:0000313" key="2">
    <source>
        <dbReference type="EMBL" id="GGE22409.1"/>
    </source>
</evidence>
<dbReference type="Pfam" id="PF12771">
    <property type="entry name" value="SusD-like_2"/>
    <property type="match status" value="1"/>
</dbReference>
<organism evidence="2 3">
    <name type="scientific">Sphingobacterium cellulitidis</name>
    <dbReference type="NCBI Taxonomy" id="1768011"/>
    <lineage>
        <taxon>Bacteria</taxon>
        <taxon>Pseudomonadati</taxon>
        <taxon>Bacteroidota</taxon>
        <taxon>Sphingobacteriia</taxon>
        <taxon>Sphingobacteriales</taxon>
        <taxon>Sphingobacteriaceae</taxon>
        <taxon>Sphingobacterium</taxon>
    </lineage>
</organism>
<sequence>MNKFIKIGKISLLALALFSMNSCKDYFDLTENPNFVQNPPLTALLSTATHKAAYNNYRIAYFNNQYSQYFASPSGGSDTDTYQITNNSTTWNNLYYALADLYDLMVKSEEVGAYHHLAVSQALTAYQLGLVADTWGSAPYSKAFGKETILTVPYDSEEDLYKAQVDLINKALENFKKADPSQQLSEKDDLLCGGDIDKWIKLTNGLKARVLNKVSKKSSYNPKQVLAAAQASLESNAEDVGMSTFQGVNPWASISISNLLNNLDGWLGSNFIDQLNGKTYGIEDPRVSKITEKTVHGVYVGTVSGQGNVGAANTVRDECYISSKSPVSSETSPLMILTYAEVKFIEAEAAFRDNNKPVAYAAFLAGVKASMDKLGVPAADATKYITAISKGQANLTLLDIFREKYVVTYLNAEAWNDVRRFDYKYKDFKLPIGAVLGDKFIRRVAYPADEITENGSNVPAEVPLSTELWWDKP</sequence>
<accession>A0A8H9KVT7</accession>
<gene>
    <name evidence="2" type="ORF">GCM10011516_20130</name>
</gene>
<dbReference type="InterPro" id="IPR041662">
    <property type="entry name" value="SusD-like_2"/>
</dbReference>
<comment type="caution">
    <text evidence="2">The sequence shown here is derived from an EMBL/GenBank/DDBJ whole genome shotgun (WGS) entry which is preliminary data.</text>
</comment>
<keyword evidence="1" id="KW-0732">Signal</keyword>
<keyword evidence="3" id="KW-1185">Reference proteome</keyword>
<dbReference type="RefSeq" id="WP_094255168.1">
    <property type="nucleotide sequence ID" value="NZ_BMKM01000004.1"/>
</dbReference>
<feature type="signal peptide" evidence="1">
    <location>
        <begin position="1"/>
        <end position="24"/>
    </location>
</feature>
<reference evidence="2" key="1">
    <citation type="journal article" date="2014" name="Int. J. Syst. Evol. Microbiol.">
        <title>Complete genome sequence of Corynebacterium casei LMG S-19264T (=DSM 44701T), isolated from a smear-ripened cheese.</title>
        <authorList>
            <consortium name="US DOE Joint Genome Institute (JGI-PGF)"/>
            <person name="Walter F."/>
            <person name="Albersmeier A."/>
            <person name="Kalinowski J."/>
            <person name="Ruckert C."/>
        </authorList>
    </citation>
    <scope>NUCLEOTIDE SEQUENCE</scope>
    <source>
        <strain evidence="2">CGMCC 1.15966</strain>
    </source>
</reference>
<dbReference type="EMBL" id="BMKM01000004">
    <property type="protein sequence ID" value="GGE22409.1"/>
    <property type="molecule type" value="Genomic_DNA"/>
</dbReference>
<evidence type="ECO:0000256" key="1">
    <source>
        <dbReference type="SAM" id="SignalP"/>
    </source>
</evidence>
<dbReference type="Proteomes" id="UP000614460">
    <property type="component" value="Unassembled WGS sequence"/>
</dbReference>
<protein>
    <recommendedName>
        <fullName evidence="4">SusD/RagB family nutrient-binding outer membrane lipoprotein</fullName>
    </recommendedName>
</protein>
<dbReference type="AlphaFoldDB" id="A0A8H9KVT7"/>
<feature type="chain" id="PRO_5034301132" description="SusD/RagB family nutrient-binding outer membrane lipoprotein" evidence="1">
    <location>
        <begin position="25"/>
        <end position="473"/>
    </location>
</feature>